<evidence type="ECO:0000256" key="3">
    <source>
        <dbReference type="ARBA" id="ARBA00022692"/>
    </source>
</evidence>
<comment type="subcellular location">
    <subcellularLocation>
        <location evidence="1">Membrane</location>
    </subcellularLocation>
</comment>
<accession>A0A1S1YU46</accession>
<protein>
    <recommendedName>
        <fullName evidence="9">Phospholipid/glycerol acyltransferase domain-containing protein</fullName>
    </recommendedName>
</protein>
<comment type="caution">
    <text evidence="10">The sequence shown here is derived from an EMBL/GenBank/DDBJ whole genome shotgun (WGS) entry which is preliminary data.</text>
</comment>
<evidence type="ECO:0000313" key="11">
    <source>
        <dbReference type="Proteomes" id="UP000179797"/>
    </source>
</evidence>
<dbReference type="GO" id="GO:0016746">
    <property type="term" value="F:acyltransferase activity"/>
    <property type="evidence" value="ECO:0007669"/>
    <property type="project" value="UniProtKB-KW"/>
</dbReference>
<dbReference type="OrthoDB" id="9803035at2"/>
<dbReference type="GO" id="GO:0016020">
    <property type="term" value="C:membrane"/>
    <property type="evidence" value="ECO:0007669"/>
    <property type="project" value="UniProtKB-SubCell"/>
</dbReference>
<dbReference type="SUPFAM" id="SSF69593">
    <property type="entry name" value="Glycerol-3-phosphate (1)-acyltransferase"/>
    <property type="match status" value="1"/>
</dbReference>
<dbReference type="PANTHER" id="PTHR23063:SF52">
    <property type="entry name" value="LYSOPHOSPHATIDYLCHOLINE ACYLTRANSFERASE"/>
    <property type="match status" value="1"/>
</dbReference>
<evidence type="ECO:0000256" key="2">
    <source>
        <dbReference type="ARBA" id="ARBA00022679"/>
    </source>
</evidence>
<evidence type="ECO:0000256" key="1">
    <source>
        <dbReference type="ARBA" id="ARBA00004370"/>
    </source>
</evidence>
<keyword evidence="5" id="KW-0443">Lipid metabolism</keyword>
<proteinExistence type="predicted"/>
<reference evidence="10 11" key="1">
    <citation type="journal article" date="2012" name="Int. J. Syst. Evol. Microbiol.">
        <title>Flammeovirga pacifica sp. nov., isolated from deep-sea sediment.</title>
        <authorList>
            <person name="Xu H."/>
            <person name="Fu Y."/>
            <person name="Yang N."/>
            <person name="Ding Z."/>
            <person name="Lai Q."/>
            <person name="Zeng R."/>
        </authorList>
    </citation>
    <scope>NUCLEOTIDE SEQUENCE [LARGE SCALE GENOMIC DNA]</scope>
    <source>
        <strain evidence="11">DSM 24597 / LMG 26175 / WPAGA1</strain>
    </source>
</reference>
<dbReference type="Proteomes" id="UP000179797">
    <property type="component" value="Unassembled WGS sequence"/>
</dbReference>
<evidence type="ECO:0000256" key="6">
    <source>
        <dbReference type="ARBA" id="ARBA00023136"/>
    </source>
</evidence>
<evidence type="ECO:0000256" key="7">
    <source>
        <dbReference type="ARBA" id="ARBA00023315"/>
    </source>
</evidence>
<feature type="domain" description="Phospholipid/glycerol acyltransferase" evidence="9">
    <location>
        <begin position="69"/>
        <end position="181"/>
    </location>
</feature>
<name>A0A1S1YU46_FLAPC</name>
<dbReference type="EMBL" id="JRYR02000002">
    <property type="protein sequence ID" value="OHX64541.1"/>
    <property type="molecule type" value="Genomic_DNA"/>
</dbReference>
<dbReference type="SMART" id="SM00563">
    <property type="entry name" value="PlsC"/>
    <property type="match status" value="1"/>
</dbReference>
<dbReference type="InterPro" id="IPR002123">
    <property type="entry name" value="Plipid/glycerol_acylTrfase"/>
</dbReference>
<organism evidence="10 11">
    <name type="scientific">Flammeovirga pacifica</name>
    <dbReference type="NCBI Taxonomy" id="915059"/>
    <lineage>
        <taxon>Bacteria</taxon>
        <taxon>Pseudomonadati</taxon>
        <taxon>Bacteroidota</taxon>
        <taxon>Cytophagia</taxon>
        <taxon>Cytophagales</taxon>
        <taxon>Flammeovirgaceae</taxon>
        <taxon>Flammeovirga</taxon>
    </lineage>
</organism>
<evidence type="ECO:0000259" key="9">
    <source>
        <dbReference type="SMART" id="SM00563"/>
    </source>
</evidence>
<evidence type="ECO:0000313" key="10">
    <source>
        <dbReference type="EMBL" id="OHX64541.1"/>
    </source>
</evidence>
<dbReference type="AlphaFoldDB" id="A0A1S1YU46"/>
<keyword evidence="3 8" id="KW-0812">Transmembrane</keyword>
<evidence type="ECO:0000256" key="8">
    <source>
        <dbReference type="SAM" id="Phobius"/>
    </source>
</evidence>
<dbReference type="STRING" id="915059.NH26_23490"/>
<dbReference type="PANTHER" id="PTHR23063">
    <property type="entry name" value="PHOSPHOLIPID ACYLTRANSFERASE"/>
    <property type="match status" value="1"/>
</dbReference>
<evidence type="ECO:0000256" key="5">
    <source>
        <dbReference type="ARBA" id="ARBA00023098"/>
    </source>
</evidence>
<dbReference type="CDD" id="cd07989">
    <property type="entry name" value="LPLAT_AGPAT-like"/>
    <property type="match status" value="1"/>
</dbReference>
<keyword evidence="2" id="KW-0808">Transferase</keyword>
<keyword evidence="7" id="KW-0012">Acyltransferase</keyword>
<keyword evidence="6 8" id="KW-0472">Membrane</keyword>
<dbReference type="RefSeq" id="WP_044217056.1">
    <property type="nucleotide sequence ID" value="NZ_JRYR02000002.1"/>
</dbReference>
<gene>
    <name evidence="10" type="ORF">NH26_23490</name>
</gene>
<evidence type="ECO:0000256" key="4">
    <source>
        <dbReference type="ARBA" id="ARBA00022989"/>
    </source>
</evidence>
<dbReference type="GO" id="GO:0006629">
    <property type="term" value="P:lipid metabolic process"/>
    <property type="evidence" value="ECO:0007669"/>
    <property type="project" value="UniProtKB-KW"/>
</dbReference>
<dbReference type="Pfam" id="PF01553">
    <property type="entry name" value="Acyltransferase"/>
    <property type="match status" value="1"/>
</dbReference>
<keyword evidence="4 8" id="KW-1133">Transmembrane helix</keyword>
<feature type="transmembrane region" description="Helical" evidence="8">
    <location>
        <begin position="6"/>
        <end position="26"/>
    </location>
</feature>
<keyword evidence="11" id="KW-1185">Reference proteome</keyword>
<sequence>MNYIRATYRLFKLSIATIYYLLWGYFQILLGKDRDLVSHQLRKNWGEKCLSILKFDVSVQNTLEQDPKGLIMANHRSYIDVLILFALYPSSIVAKSDIGKWPILSFAVGLADIILVDRGSMNSRLNTMNDIKERLEKDKRIILFPEGGIGDSHFPQKFKGGSFLIASQLNTTVTPITLWYEDKNDAWVGDVSFLKHFYLQMGKKKSHAKVKVMPPIYNERARALSQEVFDCIHQGVIEFEEGVENSLCV</sequence>